<evidence type="ECO:0000256" key="2">
    <source>
        <dbReference type="ARBA" id="ARBA00023277"/>
    </source>
</evidence>
<accession>A0A941AS93</accession>
<dbReference type="Pfam" id="PF00759">
    <property type="entry name" value="Glyco_hydro_9"/>
    <property type="match status" value="1"/>
</dbReference>
<dbReference type="SUPFAM" id="SSF48208">
    <property type="entry name" value="Six-hairpin glycosidases"/>
    <property type="match status" value="1"/>
</dbReference>
<evidence type="ECO:0000313" key="7">
    <source>
        <dbReference type="EMBL" id="MBP3983325.1"/>
    </source>
</evidence>
<comment type="caution">
    <text evidence="7">The sequence shown here is derived from an EMBL/GenBank/DDBJ whole genome shotgun (WGS) entry which is preliminary data.</text>
</comment>
<dbReference type="Pfam" id="PF02927">
    <property type="entry name" value="CelD_N"/>
    <property type="match status" value="1"/>
</dbReference>
<name>A0A941AS93_9GAMM</name>
<keyword evidence="7" id="KW-0378">Hydrolase</keyword>
<dbReference type="CDD" id="cd02850">
    <property type="entry name" value="E_set_Cellulase_N"/>
    <property type="match status" value="1"/>
</dbReference>
<dbReference type="InterPro" id="IPR001701">
    <property type="entry name" value="Glyco_hydro_9"/>
</dbReference>
<gene>
    <name evidence="7" type="ORF">J5837_02720</name>
</gene>
<sequence length="848" mass="94719">MRNINAMLWMALLLSAPIQAQDLRLNAQDYFEARGAEVLVFANTPGGLFNDAKTGGIELVHHGERTATNGDVRLNRTPEQWDAIAELVERKVDAAHQRIETRMRYPQFDFDYRIEVQGGGDGVTVRVLLDKPLPKALQGRAGFNLEFVPVAYFGKSYLVDGKTGLFPRHPSALMDADADGATEPRAIASGKRIVLAPEDPLRRVTVQARGETMLQLYDGRNKAQNGWYVLRSPLPAGRTGKVIEWQVNANTVPDWLRAPVIAHSQVGYHPAQDKIAVIELDRNDTPQRSARLVKIEADGSEKTVFEGPATAWGRWLRYNYLRFDFSQVREPGLYRVDYGAQRGDPFRIDADVYADVWHSTLDVYLPVQMDHVRVREGYRTWHGASHLDDALQAPPNYEHFDLYAMGAQTDTKSAPFEHIPGLNVGGWLDAGDFDIRTQTQYHLVGMLVQTWERFRPQRDTTTVSQQARYVELHRPDGKPDLLQQIEHGTRYLLAQYRTVGHAIHGIVEAHLYQYPHLGDALSKTDGLVYDKSLDPHAAQRHPGRMFVPITQSPSPEQLVTRREGERSGEFDDRWAFTTRASALDYGSAAALAAASRALRGYDDALADEALRTAQKVWDEEQSRPPYTFKFGNTTGGPLADEEFKAAVELLQATKQDKYARRVAALLPEVGTRFFGDNVAIAVRALPMMDAGYKAKLRELAQAYVVGLRKSQQENPFGVIVTRAGWAGNAAVVTQAIANDYLRRAFPDLLDRADVYRGLDYLFGTHPGGDHSFVSAVGAKSQLVAYGMNRADFSYIAGGVVPGVLVLPPDLPENRTNWPFFWGQNEYVVDLGGSYLYLANAVQELLAKE</sequence>
<dbReference type="InterPro" id="IPR012341">
    <property type="entry name" value="6hp_glycosidase-like_sf"/>
</dbReference>
<dbReference type="InterPro" id="IPR004197">
    <property type="entry name" value="Cellulase_Ig-like"/>
</dbReference>
<evidence type="ECO:0000256" key="3">
    <source>
        <dbReference type="ARBA" id="ARBA00023326"/>
    </source>
</evidence>
<evidence type="ECO:0000256" key="4">
    <source>
        <dbReference type="SAM" id="SignalP"/>
    </source>
</evidence>
<dbReference type="RefSeq" id="WP_210535181.1">
    <property type="nucleotide sequence ID" value="NZ_JAGKTC010000001.1"/>
</dbReference>
<protein>
    <submittedName>
        <fullName evidence="7">Glycoside hydrolase family 9 protein</fullName>
    </submittedName>
</protein>
<dbReference type="SUPFAM" id="SSF81296">
    <property type="entry name" value="E set domains"/>
    <property type="match status" value="1"/>
</dbReference>
<dbReference type="Gene3D" id="1.50.10.10">
    <property type="match status" value="1"/>
</dbReference>
<dbReference type="AlphaFoldDB" id="A0A941AS93"/>
<reference evidence="7" key="2">
    <citation type="submission" date="2021-03" db="EMBL/GenBank/DDBJ databases">
        <authorList>
            <person name="Cao W."/>
        </authorList>
    </citation>
    <scope>NUCLEOTIDE SEQUENCE</scope>
    <source>
        <strain evidence="7">110414</strain>
    </source>
</reference>
<keyword evidence="2" id="KW-0119">Carbohydrate metabolism</keyword>
<keyword evidence="3" id="KW-0624">Polysaccharide degradation</keyword>
<comment type="similarity">
    <text evidence="1">Belongs to the glycosyl hydrolase 9 (cellulase E) family.</text>
</comment>
<dbReference type="GO" id="GO:0000272">
    <property type="term" value="P:polysaccharide catabolic process"/>
    <property type="evidence" value="ECO:0007669"/>
    <property type="project" value="UniProtKB-KW"/>
</dbReference>
<reference evidence="7" key="1">
    <citation type="journal article" date="2016" name="Int. J. Syst. Evol. Microbiol.">
        <title>Pseudoxanthomonas helianthi sp. nov., isolated from roots of Jerusalem artichoke (Helianthus tuberosus).</title>
        <authorList>
            <person name="Kittiwongwattana C."/>
            <person name="Thawai C."/>
        </authorList>
    </citation>
    <scope>NUCLEOTIDE SEQUENCE</scope>
    <source>
        <strain evidence="7">110414</strain>
    </source>
</reference>
<dbReference type="Gene3D" id="2.60.40.10">
    <property type="entry name" value="Immunoglobulins"/>
    <property type="match status" value="1"/>
</dbReference>
<keyword evidence="4" id="KW-0732">Signal</keyword>
<dbReference type="GO" id="GO:0008810">
    <property type="term" value="F:cellulase activity"/>
    <property type="evidence" value="ECO:0007669"/>
    <property type="project" value="InterPro"/>
</dbReference>
<evidence type="ECO:0000256" key="1">
    <source>
        <dbReference type="ARBA" id="ARBA00007072"/>
    </source>
</evidence>
<dbReference type="Proteomes" id="UP000673447">
    <property type="component" value="Unassembled WGS sequence"/>
</dbReference>
<evidence type="ECO:0000313" key="8">
    <source>
        <dbReference type="Proteomes" id="UP000673447"/>
    </source>
</evidence>
<feature type="chain" id="PRO_5037828393" evidence="4">
    <location>
        <begin position="21"/>
        <end position="848"/>
    </location>
</feature>
<evidence type="ECO:0000259" key="6">
    <source>
        <dbReference type="Pfam" id="PF02927"/>
    </source>
</evidence>
<feature type="domain" description="Glycoside hydrolase family 9" evidence="5">
    <location>
        <begin position="380"/>
        <end position="780"/>
    </location>
</feature>
<dbReference type="EMBL" id="JAGKTC010000001">
    <property type="protein sequence ID" value="MBP3983325.1"/>
    <property type="molecule type" value="Genomic_DNA"/>
</dbReference>
<feature type="signal peptide" evidence="4">
    <location>
        <begin position="1"/>
        <end position="20"/>
    </location>
</feature>
<organism evidence="7 8">
    <name type="scientific">Pseudoxanthomonas helianthi</name>
    <dbReference type="NCBI Taxonomy" id="1453541"/>
    <lineage>
        <taxon>Bacteria</taxon>
        <taxon>Pseudomonadati</taxon>
        <taxon>Pseudomonadota</taxon>
        <taxon>Gammaproteobacteria</taxon>
        <taxon>Lysobacterales</taxon>
        <taxon>Lysobacteraceae</taxon>
        <taxon>Pseudoxanthomonas</taxon>
    </lineage>
</organism>
<dbReference type="InterPro" id="IPR014756">
    <property type="entry name" value="Ig_E-set"/>
</dbReference>
<feature type="domain" description="Cellulase Ig-like" evidence="6">
    <location>
        <begin position="261"/>
        <end position="339"/>
    </location>
</feature>
<proteinExistence type="inferred from homology"/>
<evidence type="ECO:0000259" key="5">
    <source>
        <dbReference type="Pfam" id="PF00759"/>
    </source>
</evidence>
<keyword evidence="8" id="KW-1185">Reference proteome</keyword>
<dbReference type="InterPro" id="IPR008928">
    <property type="entry name" value="6-hairpin_glycosidase_sf"/>
</dbReference>
<dbReference type="InterPro" id="IPR013783">
    <property type="entry name" value="Ig-like_fold"/>
</dbReference>